<feature type="domain" description="GerMN" evidence="1">
    <location>
        <begin position="22"/>
        <end position="117"/>
    </location>
</feature>
<protein>
    <submittedName>
        <fullName evidence="2">GerMN domain-containing protein</fullName>
    </submittedName>
</protein>
<evidence type="ECO:0000313" key="3">
    <source>
        <dbReference type="Proteomes" id="UP000823638"/>
    </source>
</evidence>
<evidence type="ECO:0000259" key="1">
    <source>
        <dbReference type="Pfam" id="PF10646"/>
    </source>
</evidence>
<dbReference type="Pfam" id="PF10646">
    <property type="entry name" value="Germane"/>
    <property type="match status" value="1"/>
</dbReference>
<dbReference type="AlphaFoldDB" id="A0A9D9HND4"/>
<organism evidence="2 3">
    <name type="scientific">Candidatus Gallitreponema excrementavium</name>
    <dbReference type="NCBI Taxonomy" id="2840840"/>
    <lineage>
        <taxon>Bacteria</taxon>
        <taxon>Pseudomonadati</taxon>
        <taxon>Spirochaetota</taxon>
        <taxon>Spirochaetia</taxon>
        <taxon>Spirochaetales</taxon>
        <taxon>Candidatus Gallitreponema</taxon>
    </lineage>
</organism>
<dbReference type="InterPro" id="IPR019606">
    <property type="entry name" value="GerMN"/>
</dbReference>
<dbReference type="EMBL" id="JADIMM010000023">
    <property type="protein sequence ID" value="MBO8456990.1"/>
    <property type="molecule type" value="Genomic_DNA"/>
</dbReference>
<dbReference type="Proteomes" id="UP000823638">
    <property type="component" value="Unassembled WGS sequence"/>
</dbReference>
<sequence>MPEKVRRTFVFPLNSGGLVTEIRYLADGKNKESDIKVYVQELLLGPQNHRGMNLLTPGTKINNIFVREDVLYVDFAESALLPGMNTVDNLLGLPLIEKNVFTNFKNIDTIILYINGNIVYEDWDILTEKSVNSFLKEQGY</sequence>
<reference evidence="2" key="1">
    <citation type="submission" date="2020-10" db="EMBL/GenBank/DDBJ databases">
        <authorList>
            <person name="Gilroy R."/>
        </authorList>
    </citation>
    <scope>NUCLEOTIDE SEQUENCE</scope>
    <source>
        <strain evidence="2">10532</strain>
    </source>
</reference>
<comment type="caution">
    <text evidence="2">The sequence shown here is derived from an EMBL/GenBank/DDBJ whole genome shotgun (WGS) entry which is preliminary data.</text>
</comment>
<accession>A0A9D9HND4</accession>
<proteinExistence type="predicted"/>
<evidence type="ECO:0000313" key="2">
    <source>
        <dbReference type="EMBL" id="MBO8456990.1"/>
    </source>
</evidence>
<reference evidence="2" key="2">
    <citation type="journal article" date="2021" name="PeerJ">
        <title>Extensive microbial diversity within the chicken gut microbiome revealed by metagenomics and culture.</title>
        <authorList>
            <person name="Gilroy R."/>
            <person name="Ravi A."/>
            <person name="Getino M."/>
            <person name="Pursley I."/>
            <person name="Horton D.L."/>
            <person name="Alikhan N.F."/>
            <person name="Baker D."/>
            <person name="Gharbi K."/>
            <person name="Hall N."/>
            <person name="Watson M."/>
            <person name="Adriaenssens E.M."/>
            <person name="Foster-Nyarko E."/>
            <person name="Jarju S."/>
            <person name="Secka A."/>
            <person name="Antonio M."/>
            <person name="Oren A."/>
            <person name="Chaudhuri R.R."/>
            <person name="La Ragione R."/>
            <person name="Hildebrand F."/>
            <person name="Pallen M.J."/>
        </authorList>
    </citation>
    <scope>NUCLEOTIDE SEQUENCE</scope>
    <source>
        <strain evidence="2">10532</strain>
    </source>
</reference>
<gene>
    <name evidence="2" type="ORF">IAA81_02030</name>
</gene>
<name>A0A9D9HND4_9SPIR</name>